<evidence type="ECO:0000313" key="2">
    <source>
        <dbReference type="EMBL" id="AFP37440.1"/>
    </source>
</evidence>
<evidence type="ECO:0008006" key="4">
    <source>
        <dbReference type="Google" id="ProtNLM"/>
    </source>
</evidence>
<sequence>MYDMRHRLERTAVPYVSYVLVLVGFVAFGALVASLAYGSHIPAGIAGAVLAGSLTGAVIGFRAAARRLRADRGDAHNVSIFDTPLEPEMVDRYARRYRATGTDAEESAVAVLPAAETAVARERRAA</sequence>
<dbReference type="PATRIC" id="fig|246196.56.peg.985"/>
<dbReference type="Proteomes" id="UP000006158">
    <property type="component" value="Chromosome"/>
</dbReference>
<feature type="transmembrane region" description="Helical" evidence="1">
    <location>
        <begin position="43"/>
        <end position="64"/>
    </location>
</feature>
<reference evidence="2 3" key="2">
    <citation type="journal article" date="2009" name="Genome Res.">
        <title>Ortho-proteogenomics: multiple proteomes investigation through orthology and a new MS-based protocol.</title>
        <authorList>
            <person name="Gallien S."/>
            <person name="Perrodou E."/>
            <person name="Carapito C."/>
            <person name="Deshayes C."/>
            <person name="Reyrat J.M."/>
            <person name="Van Dorsselaer A."/>
            <person name="Poch O."/>
            <person name="Schaeffer C."/>
            <person name="Lecompte O."/>
        </authorList>
    </citation>
    <scope>NUCLEOTIDE SEQUENCE [LARGE SCALE GENOMIC DNA]</scope>
    <source>
        <strain evidence="3">ATCC 700084 / mc(2)155</strain>
    </source>
</reference>
<protein>
    <recommendedName>
        <fullName evidence="4">Transmembrane protein</fullName>
    </recommendedName>
</protein>
<evidence type="ECO:0000256" key="1">
    <source>
        <dbReference type="SAM" id="Phobius"/>
    </source>
</evidence>
<organism evidence="2 3">
    <name type="scientific">Mycolicibacterium smegmatis (strain ATCC 700084 / mc(2)155)</name>
    <name type="common">Mycobacterium smegmatis</name>
    <dbReference type="NCBI Taxonomy" id="246196"/>
    <lineage>
        <taxon>Bacteria</taxon>
        <taxon>Bacillati</taxon>
        <taxon>Actinomycetota</taxon>
        <taxon>Actinomycetes</taxon>
        <taxon>Mycobacteriales</taxon>
        <taxon>Mycobacteriaceae</taxon>
        <taxon>Mycolicibacterium</taxon>
    </lineage>
</organism>
<dbReference type="EMBL" id="CP001663">
    <property type="protein sequence ID" value="AFP37440.1"/>
    <property type="molecule type" value="Genomic_DNA"/>
</dbReference>
<keyword evidence="1" id="KW-0472">Membrane</keyword>
<feature type="transmembrane region" description="Helical" evidence="1">
    <location>
        <begin position="12"/>
        <end position="37"/>
    </location>
</feature>
<gene>
    <name evidence="2" type="ordered locus">MSMEI_0960</name>
</gene>
<name>I7F798_MYCS2</name>
<dbReference type="KEGG" id="msg:MSMEI_0960"/>
<accession>I7F798</accession>
<reference evidence="2 3" key="1">
    <citation type="journal article" date="2007" name="Genome Biol.">
        <title>Interrupted coding sequences in Mycobacterium smegmatis: authentic mutations or sequencing errors?</title>
        <authorList>
            <person name="Deshayes C."/>
            <person name="Perrodou E."/>
            <person name="Gallien S."/>
            <person name="Euphrasie D."/>
            <person name="Schaeffer C."/>
            <person name="Van-Dorsselaer A."/>
            <person name="Poch O."/>
            <person name="Lecompte O."/>
            <person name="Reyrat J.M."/>
        </authorList>
    </citation>
    <scope>NUCLEOTIDE SEQUENCE [LARGE SCALE GENOMIC DNA]</scope>
    <source>
        <strain evidence="3">ATCC 700084 / mc(2)155</strain>
    </source>
</reference>
<proteinExistence type="predicted"/>
<keyword evidence="1" id="KW-1133">Transmembrane helix</keyword>
<dbReference type="AlphaFoldDB" id="I7F798"/>
<evidence type="ECO:0000313" key="3">
    <source>
        <dbReference type="Proteomes" id="UP000006158"/>
    </source>
</evidence>
<keyword evidence="1" id="KW-0812">Transmembrane</keyword>